<feature type="domain" description="Helix-hairpin-helix DNA-binding motif class 1" evidence="1">
    <location>
        <begin position="412"/>
        <end position="431"/>
    </location>
</feature>
<dbReference type="Proteomes" id="UP000185687">
    <property type="component" value="Unassembled WGS sequence"/>
</dbReference>
<evidence type="ECO:0000313" key="2">
    <source>
        <dbReference type="EMBL" id="APX98397.1"/>
    </source>
</evidence>
<dbReference type="EMBL" id="CP019328">
    <property type="protein sequence ID" value="APX98397.1"/>
    <property type="molecule type" value="Genomic_DNA"/>
</dbReference>
<dbReference type="SMART" id="SM00278">
    <property type="entry name" value="HhH1"/>
    <property type="match status" value="2"/>
</dbReference>
<gene>
    <name evidence="2" type="ORF">BB347_16955</name>
    <name evidence="3" type="ORF">SAMN05421809_3174</name>
</gene>
<dbReference type="GeneID" id="30957668"/>
<dbReference type="KEGG" id="hda:BB347_16955"/>
<keyword evidence="4" id="KW-1185">Reference proteome</keyword>
<reference evidence="3 4" key="2">
    <citation type="submission" date="2017-01" db="EMBL/GenBank/DDBJ databases">
        <authorList>
            <person name="Mah S.A."/>
            <person name="Swanson W.J."/>
            <person name="Moy G.W."/>
            <person name="Vacquier V.D."/>
        </authorList>
    </citation>
    <scope>NUCLEOTIDE SEQUENCE [LARGE SCALE GENOMIC DNA]</scope>
    <source>
        <strain evidence="3 4">CGMCC 1.8909</strain>
    </source>
</reference>
<dbReference type="EMBL" id="FTNP01000006">
    <property type="protein sequence ID" value="SIR99052.1"/>
    <property type="molecule type" value="Genomic_DNA"/>
</dbReference>
<dbReference type="GO" id="GO:0003677">
    <property type="term" value="F:DNA binding"/>
    <property type="evidence" value="ECO:0007669"/>
    <property type="project" value="InterPro"/>
</dbReference>
<evidence type="ECO:0000313" key="4">
    <source>
        <dbReference type="Proteomes" id="UP000185687"/>
    </source>
</evidence>
<reference evidence="2 5" key="1">
    <citation type="submission" date="2017-01" db="EMBL/GenBank/DDBJ databases">
        <title>Complete genome sequence of Haloterrigena daqingensis type strain (JX313T).</title>
        <authorList>
            <person name="Shuang W."/>
        </authorList>
    </citation>
    <scope>NUCLEOTIDE SEQUENCE [LARGE SCALE GENOMIC DNA]</scope>
    <source>
        <strain evidence="5">JX313</strain>
        <strain evidence="2">JX313T</strain>
        <plasmid evidence="5">Plasmid unnamed1</plasmid>
        <plasmid evidence="2">unnamed1</plasmid>
    </source>
</reference>
<dbReference type="OrthoDB" id="350766at2157"/>
<dbReference type="InterPro" id="IPR010994">
    <property type="entry name" value="RuvA_2-like"/>
</dbReference>
<dbReference type="GO" id="GO:0006281">
    <property type="term" value="P:DNA repair"/>
    <property type="evidence" value="ECO:0007669"/>
    <property type="project" value="InterPro"/>
</dbReference>
<dbReference type="AlphaFoldDB" id="A0A1N7FFF7"/>
<geneLocation type="plasmid" evidence="2">
    <name>unnamed1</name>
</geneLocation>
<feature type="domain" description="Helix-hairpin-helix DNA-binding motif class 1" evidence="1">
    <location>
        <begin position="380"/>
        <end position="399"/>
    </location>
</feature>
<sequence>MRREIVEQYPTVKDIEVIYKDEIGRIDSQEFLRDDKKLFIHSGDAGKVANVGKHLLYDLDSVLLLKKELEGRSNSEKSTAFVVESKDSIDGLEGDLRALKEDGEIINEDSSLRITDTQRDEHSIDIQVSYTHRRSSQRNLMDATSRTTYFKIHETEEDNIYKVTQNFFNADEFDSVKELFGYWDRKRQFEGKSEVERADIRIEAISPLEDRVDFFDEFLTYNPNNWDTRNVRHLGVRQNGDQDDSFDSIESAGDELEEQIDKHLSNITELALTGKSLRDNPIVDKCIENDFFFDSAKIYCENVERARGVEISVKFKQKGRNAFDLSINKEYELVDGDRKREPFSPNFRDQTRREFRDAVVDLYGEFKDMPDLVKERGDSFDFTDLPGIGPTIAENLESEYESVYELMDAEVDNLIEIDGIGESTAERILATEV</sequence>
<dbReference type="Gene3D" id="1.10.150.20">
    <property type="entry name" value="5' to 3' exonuclease, C-terminal subdomain"/>
    <property type="match status" value="1"/>
</dbReference>
<evidence type="ECO:0000259" key="1">
    <source>
        <dbReference type="SMART" id="SM00278"/>
    </source>
</evidence>
<accession>A0A1N7FFF7</accession>
<protein>
    <submittedName>
        <fullName evidence="3">Helix-hairpin-helix domain-containing protein</fullName>
    </submittedName>
</protein>
<dbReference type="SUPFAM" id="SSF47781">
    <property type="entry name" value="RuvA domain 2-like"/>
    <property type="match status" value="1"/>
</dbReference>
<evidence type="ECO:0000313" key="3">
    <source>
        <dbReference type="EMBL" id="SIR99052.1"/>
    </source>
</evidence>
<keyword evidence="2" id="KW-0614">Plasmid</keyword>
<dbReference type="Proteomes" id="UP000187321">
    <property type="component" value="Plasmid unnamed1"/>
</dbReference>
<dbReference type="InterPro" id="IPR003583">
    <property type="entry name" value="Hlx-hairpin-Hlx_DNA-bd_motif"/>
</dbReference>
<proteinExistence type="predicted"/>
<dbReference type="Pfam" id="PF14520">
    <property type="entry name" value="HHH_5"/>
    <property type="match status" value="1"/>
</dbReference>
<organism evidence="3 4">
    <name type="scientific">Natronorubrum daqingense</name>
    <dbReference type="NCBI Taxonomy" id="588898"/>
    <lineage>
        <taxon>Archaea</taxon>
        <taxon>Methanobacteriati</taxon>
        <taxon>Methanobacteriota</taxon>
        <taxon>Stenosarchaea group</taxon>
        <taxon>Halobacteria</taxon>
        <taxon>Halobacteriales</taxon>
        <taxon>Natrialbaceae</taxon>
        <taxon>Natronorubrum</taxon>
    </lineage>
</organism>
<dbReference type="RefSeq" id="WP_076583359.1">
    <property type="nucleotide sequence ID" value="NZ_CP019328.1"/>
</dbReference>
<name>A0A1N7FFF7_9EURY</name>
<evidence type="ECO:0000313" key="5">
    <source>
        <dbReference type="Proteomes" id="UP000187321"/>
    </source>
</evidence>